<accession>A0A9P6FDI8</accession>
<feature type="region of interest" description="Disordered" evidence="3">
    <location>
        <begin position="1"/>
        <end position="114"/>
    </location>
</feature>
<keyword evidence="1 2" id="KW-0694">RNA-binding</keyword>
<evidence type="ECO:0000256" key="2">
    <source>
        <dbReference type="PROSITE-ProRule" id="PRU00176"/>
    </source>
</evidence>
<proteinExistence type="predicted"/>
<dbReference type="Pfam" id="PF00076">
    <property type="entry name" value="RRM_1"/>
    <property type="match status" value="2"/>
</dbReference>
<comment type="caution">
    <text evidence="5">The sequence shown here is derived from an EMBL/GenBank/DDBJ whole genome shotgun (WGS) entry which is preliminary data.</text>
</comment>
<evidence type="ECO:0000313" key="5">
    <source>
        <dbReference type="EMBL" id="KAF9548312.1"/>
    </source>
</evidence>
<dbReference type="AlphaFoldDB" id="A0A9P6FDI8"/>
<gene>
    <name evidence="5" type="ORF">EC957_006808</name>
</gene>
<dbReference type="PANTHER" id="PTHR48025">
    <property type="entry name" value="OS02G0815200 PROTEIN"/>
    <property type="match status" value="1"/>
</dbReference>
<dbReference type="InterPro" id="IPR035979">
    <property type="entry name" value="RBD_domain_sf"/>
</dbReference>
<dbReference type="SMART" id="SM00360">
    <property type="entry name" value="RRM"/>
    <property type="match status" value="2"/>
</dbReference>
<dbReference type="InterPro" id="IPR012677">
    <property type="entry name" value="Nucleotide-bd_a/b_plait_sf"/>
</dbReference>
<reference evidence="5" key="1">
    <citation type="journal article" date="2020" name="Fungal Divers.">
        <title>Resolving the Mortierellaceae phylogeny through synthesis of multi-gene phylogenetics and phylogenomics.</title>
        <authorList>
            <person name="Vandepol N."/>
            <person name="Liber J."/>
            <person name="Desiro A."/>
            <person name="Na H."/>
            <person name="Kennedy M."/>
            <person name="Barry K."/>
            <person name="Grigoriev I.V."/>
            <person name="Miller A.N."/>
            <person name="O'Donnell K."/>
            <person name="Stajich J.E."/>
            <person name="Bonito G."/>
        </authorList>
    </citation>
    <scope>NUCLEOTIDE SEQUENCE</scope>
    <source>
        <strain evidence="5">NRRL 2591</strain>
    </source>
</reference>
<dbReference type="InterPro" id="IPR000504">
    <property type="entry name" value="RRM_dom"/>
</dbReference>
<name>A0A9P6FDI8_9FUNG</name>
<evidence type="ECO:0000313" key="6">
    <source>
        <dbReference type="Proteomes" id="UP000723463"/>
    </source>
</evidence>
<evidence type="ECO:0000256" key="1">
    <source>
        <dbReference type="ARBA" id="ARBA00022884"/>
    </source>
</evidence>
<dbReference type="Proteomes" id="UP000723463">
    <property type="component" value="Unassembled WGS sequence"/>
</dbReference>
<dbReference type="InterPro" id="IPR050502">
    <property type="entry name" value="Euk_RNA-bind_prot"/>
</dbReference>
<feature type="compositionally biased region" description="Basic and acidic residues" evidence="3">
    <location>
        <begin position="91"/>
        <end position="108"/>
    </location>
</feature>
<feature type="domain" description="RRM" evidence="4">
    <location>
        <begin position="214"/>
        <end position="291"/>
    </location>
</feature>
<feature type="compositionally biased region" description="Low complexity" evidence="3">
    <location>
        <begin position="30"/>
        <end position="42"/>
    </location>
</feature>
<feature type="domain" description="RRM" evidence="4">
    <location>
        <begin position="116"/>
        <end position="193"/>
    </location>
</feature>
<sequence>MAKSVAVKSSKVANKAEKKSAKVEKKVESSDSSNSDSDSSADSSDDEEKTEEKKDDSSDSDSSDSDNEEEKKEESSESAASSDSEASNNKRKTESAAEVPAKKSKTEDEAAPAASATVFVGGLSWNVDNDWLRTEFTECGEILDVRVITDRDSQRSKGFAYVEFANAEGANAALALAGKEIDGRSIRVDLSEARPKKEAGAKTFNNAPQGEASDTLFVGNLSFNATEDDLRGAFTECGEIISVRLPTDRETGQAKGFGYIQFSSVEQAKAAIAWNGTELAGRPCRLDYAGKKPERSEGGGFGGRGGGRGGRGGRGGFGGDRGGRGGGRGGFGGDRGGRGGRGGARGGRGGFGAFQGSKVSF</sequence>
<dbReference type="PROSITE" id="PS50102">
    <property type="entry name" value="RRM"/>
    <property type="match status" value="2"/>
</dbReference>
<feature type="region of interest" description="Disordered" evidence="3">
    <location>
        <begin position="290"/>
        <end position="361"/>
    </location>
</feature>
<keyword evidence="6" id="KW-1185">Reference proteome</keyword>
<dbReference type="EMBL" id="JAAAXW010000031">
    <property type="protein sequence ID" value="KAF9548312.1"/>
    <property type="molecule type" value="Genomic_DNA"/>
</dbReference>
<feature type="compositionally biased region" description="Gly residues" evidence="3">
    <location>
        <begin position="298"/>
        <end position="353"/>
    </location>
</feature>
<organism evidence="5 6">
    <name type="scientific">Mortierella hygrophila</name>
    <dbReference type="NCBI Taxonomy" id="979708"/>
    <lineage>
        <taxon>Eukaryota</taxon>
        <taxon>Fungi</taxon>
        <taxon>Fungi incertae sedis</taxon>
        <taxon>Mucoromycota</taxon>
        <taxon>Mortierellomycotina</taxon>
        <taxon>Mortierellomycetes</taxon>
        <taxon>Mortierellales</taxon>
        <taxon>Mortierellaceae</taxon>
        <taxon>Mortierella</taxon>
    </lineage>
</organism>
<protein>
    <recommendedName>
        <fullName evidence="4">RRM domain-containing protein</fullName>
    </recommendedName>
</protein>
<dbReference type="GO" id="GO:0003729">
    <property type="term" value="F:mRNA binding"/>
    <property type="evidence" value="ECO:0007669"/>
    <property type="project" value="TreeGrafter"/>
</dbReference>
<feature type="compositionally biased region" description="Basic and acidic residues" evidence="3">
    <location>
        <begin position="14"/>
        <end position="29"/>
    </location>
</feature>
<evidence type="ECO:0000256" key="3">
    <source>
        <dbReference type="SAM" id="MobiDB-lite"/>
    </source>
</evidence>
<dbReference type="SUPFAM" id="SSF54928">
    <property type="entry name" value="RNA-binding domain, RBD"/>
    <property type="match status" value="2"/>
</dbReference>
<feature type="compositionally biased region" description="Low complexity" evidence="3">
    <location>
        <begin position="77"/>
        <end position="87"/>
    </location>
</feature>
<feature type="compositionally biased region" description="Acidic residues" evidence="3">
    <location>
        <begin position="58"/>
        <end position="68"/>
    </location>
</feature>
<dbReference type="PANTHER" id="PTHR48025:SF1">
    <property type="entry name" value="RRM DOMAIN-CONTAINING PROTEIN"/>
    <property type="match status" value="1"/>
</dbReference>
<dbReference type="Gene3D" id="3.30.70.330">
    <property type="match status" value="2"/>
</dbReference>
<feature type="compositionally biased region" description="Low complexity" evidence="3">
    <location>
        <begin position="1"/>
        <end position="13"/>
    </location>
</feature>
<evidence type="ECO:0000259" key="4">
    <source>
        <dbReference type="PROSITE" id="PS50102"/>
    </source>
</evidence>